<dbReference type="GO" id="GO:0043365">
    <property type="term" value="F:[formate-C-acetyltransferase]-activating enzyme activity"/>
    <property type="evidence" value="ECO:0007669"/>
    <property type="project" value="UniProtKB-UniRule"/>
</dbReference>
<dbReference type="PANTHER" id="PTHR30352:SF5">
    <property type="entry name" value="PYRUVATE FORMATE-LYASE 1-ACTIVATING ENZYME"/>
    <property type="match status" value="1"/>
</dbReference>
<dbReference type="SFLD" id="SFLDS00029">
    <property type="entry name" value="Radical_SAM"/>
    <property type="match status" value="1"/>
</dbReference>
<dbReference type="InterPro" id="IPR007197">
    <property type="entry name" value="rSAM"/>
</dbReference>
<dbReference type="EC" id="1.97.1.4" evidence="10"/>
<dbReference type="GO" id="GO:0005737">
    <property type="term" value="C:cytoplasm"/>
    <property type="evidence" value="ECO:0007669"/>
    <property type="project" value="UniProtKB-SubCell"/>
</dbReference>
<evidence type="ECO:0000256" key="5">
    <source>
        <dbReference type="ARBA" id="ARBA00022691"/>
    </source>
</evidence>
<comment type="catalytic activity">
    <reaction evidence="10">
        <text>glycyl-[formate C-acetyltransferase] + reduced [flavodoxin] + S-adenosyl-L-methionine = glycin-2-yl radical-[formate C-acetyltransferase] + semiquinone [flavodoxin] + 5'-deoxyadenosine + L-methionine + H(+)</text>
        <dbReference type="Rhea" id="RHEA:19225"/>
        <dbReference type="Rhea" id="RHEA-COMP:10622"/>
        <dbReference type="Rhea" id="RHEA-COMP:12190"/>
        <dbReference type="Rhea" id="RHEA-COMP:12191"/>
        <dbReference type="Rhea" id="RHEA-COMP:14480"/>
        <dbReference type="ChEBI" id="CHEBI:15378"/>
        <dbReference type="ChEBI" id="CHEBI:17319"/>
        <dbReference type="ChEBI" id="CHEBI:29947"/>
        <dbReference type="ChEBI" id="CHEBI:32722"/>
        <dbReference type="ChEBI" id="CHEBI:57618"/>
        <dbReference type="ChEBI" id="CHEBI:57844"/>
        <dbReference type="ChEBI" id="CHEBI:59789"/>
        <dbReference type="ChEBI" id="CHEBI:140311"/>
        <dbReference type="EC" id="1.97.1.4"/>
    </reaction>
</comment>
<dbReference type="GO" id="GO:0051539">
    <property type="term" value="F:4 iron, 4 sulfur cluster binding"/>
    <property type="evidence" value="ECO:0007669"/>
    <property type="project" value="UniProtKB-UniRule"/>
</dbReference>
<evidence type="ECO:0000256" key="9">
    <source>
        <dbReference type="ARBA" id="ARBA00023014"/>
    </source>
</evidence>
<protein>
    <recommendedName>
        <fullName evidence="3 10">Pyruvate formate-lyase-activating enzyme</fullName>
        <ecNumber evidence="10">1.97.1.4</ecNumber>
    </recommendedName>
</protein>
<keyword evidence="9 10" id="KW-0411">Iron-sulfur</keyword>
<dbReference type="InterPro" id="IPR012839">
    <property type="entry name" value="Organic_radical_activase"/>
</dbReference>
<reference evidence="12" key="1">
    <citation type="submission" date="2016-08" db="EMBL/GenBank/DDBJ databases">
        <authorList>
            <person name="Seilhamer J.J."/>
        </authorList>
    </citation>
    <scope>NUCLEOTIDE SEQUENCE</scope>
    <source>
        <strain evidence="12">86</strain>
    </source>
</reference>
<evidence type="ECO:0000259" key="11">
    <source>
        <dbReference type="PROSITE" id="PS51918"/>
    </source>
</evidence>
<evidence type="ECO:0000256" key="7">
    <source>
        <dbReference type="ARBA" id="ARBA00023002"/>
    </source>
</evidence>
<dbReference type="NCBIfam" id="TIGR02493">
    <property type="entry name" value="PFLA"/>
    <property type="match status" value="1"/>
</dbReference>
<comment type="subcellular location">
    <subcellularLocation>
        <location evidence="10">Cytoplasm</location>
    </subcellularLocation>
</comment>
<accession>A0A212M1F0</accession>
<dbReference type="RefSeq" id="WP_075757053.1">
    <property type="nucleotide sequence ID" value="NZ_LT608335.1"/>
</dbReference>
<dbReference type="InterPro" id="IPR013785">
    <property type="entry name" value="Aldolase_TIM"/>
</dbReference>
<organism evidence="12">
    <name type="scientific">uncultured Sporomusa sp</name>
    <dbReference type="NCBI Taxonomy" id="307249"/>
    <lineage>
        <taxon>Bacteria</taxon>
        <taxon>Bacillati</taxon>
        <taxon>Bacillota</taxon>
        <taxon>Negativicutes</taxon>
        <taxon>Selenomonadales</taxon>
        <taxon>Sporomusaceae</taxon>
        <taxon>Sporomusa</taxon>
        <taxon>environmental samples</taxon>
    </lineage>
</organism>
<sequence>MTQQYGYYHSIETFGTVDGRGIRYVLFLGGCSLGCKFCHNPDTWVRGDKTITVEAVMADIKKYRRYYEASGGGITLSGGEPLLQPDFAAAVFKRCREQKVHTTLDTAGNYPAGHLDKVLPYTDAVLFSIKAVDPVKHHWLTGADNTRILANLQKVSAVMPVTVRYVVIPGITNSREDIHALAGLIKTLPGQAVVELLPYHTFGRKKWAELGKPYLLEGVPDAVPQDVARVQALLKEQDIDVLYETMAG</sequence>
<dbReference type="GO" id="GO:0016829">
    <property type="term" value="F:lyase activity"/>
    <property type="evidence" value="ECO:0007669"/>
    <property type="project" value="UniProtKB-KW"/>
</dbReference>
<evidence type="ECO:0000256" key="4">
    <source>
        <dbReference type="ARBA" id="ARBA00022485"/>
    </source>
</evidence>
<keyword evidence="6 10" id="KW-0479">Metal-binding</keyword>
<dbReference type="CDD" id="cd01335">
    <property type="entry name" value="Radical_SAM"/>
    <property type="match status" value="1"/>
</dbReference>
<keyword evidence="7 10" id="KW-0560">Oxidoreductase</keyword>
<keyword evidence="12" id="KW-0456">Lyase</keyword>
<dbReference type="PANTHER" id="PTHR30352">
    <property type="entry name" value="PYRUVATE FORMATE-LYASE-ACTIVATING ENZYME"/>
    <property type="match status" value="1"/>
</dbReference>
<keyword evidence="5 10" id="KW-0949">S-adenosyl-L-methionine</keyword>
<dbReference type="InterPro" id="IPR058240">
    <property type="entry name" value="rSAM_sf"/>
</dbReference>
<name>A0A212M1F0_9FIRM</name>
<keyword evidence="4 10" id="KW-0004">4Fe-4S</keyword>
<evidence type="ECO:0000256" key="10">
    <source>
        <dbReference type="RuleBase" id="RU362053"/>
    </source>
</evidence>
<evidence type="ECO:0000256" key="1">
    <source>
        <dbReference type="ARBA" id="ARBA00003141"/>
    </source>
</evidence>
<dbReference type="PIRSF" id="PIRSF000371">
    <property type="entry name" value="PFL_act_enz"/>
    <property type="match status" value="1"/>
</dbReference>
<comment type="function">
    <text evidence="1 10">Activation of pyruvate formate-lyase under anaerobic conditions by generation of an organic free radical, using S-adenosylmethionine and reduced flavodoxin as cosubstrates to produce 5'-deoxy-adenosine.</text>
</comment>
<feature type="domain" description="Radical SAM core" evidence="11">
    <location>
        <begin position="17"/>
        <end position="240"/>
    </location>
</feature>
<keyword evidence="10" id="KW-0963">Cytoplasm</keyword>
<comment type="cofactor">
    <cofactor evidence="10">
        <name>[4Fe-4S] cluster</name>
        <dbReference type="ChEBI" id="CHEBI:49883"/>
    </cofactor>
    <text evidence="10">Binds 1 [4Fe-4S] cluster. The cluster is coordinated with 3 cysteines and an exchangeable S-adenosyl-L-methionine.</text>
</comment>
<dbReference type="InterPro" id="IPR001989">
    <property type="entry name" value="Radical_activat_CS"/>
</dbReference>
<comment type="similarity">
    <text evidence="2 10">Belongs to the organic radical-activating enzymes family.</text>
</comment>
<dbReference type="AlphaFoldDB" id="A0A212M1F0"/>
<dbReference type="InterPro" id="IPR034457">
    <property type="entry name" value="Organic_radical-activating"/>
</dbReference>
<dbReference type="PROSITE" id="PS51918">
    <property type="entry name" value="RADICAL_SAM"/>
    <property type="match status" value="1"/>
</dbReference>
<keyword evidence="12" id="KW-0670">Pyruvate</keyword>
<keyword evidence="8 10" id="KW-0408">Iron</keyword>
<dbReference type="EMBL" id="FMJE01000007">
    <property type="protein sequence ID" value="SCM83489.1"/>
    <property type="molecule type" value="Genomic_DNA"/>
</dbReference>
<evidence type="ECO:0000313" key="12">
    <source>
        <dbReference type="EMBL" id="SCM83489.1"/>
    </source>
</evidence>
<dbReference type="InterPro" id="IPR012838">
    <property type="entry name" value="PFL1_activating"/>
</dbReference>
<evidence type="ECO:0000256" key="2">
    <source>
        <dbReference type="ARBA" id="ARBA00009777"/>
    </source>
</evidence>
<dbReference type="Pfam" id="PF04055">
    <property type="entry name" value="Radical_SAM"/>
    <property type="match status" value="1"/>
</dbReference>
<dbReference type="SFLD" id="SFLDG01066">
    <property type="entry name" value="organic_radical-activating_enz"/>
    <property type="match status" value="1"/>
</dbReference>
<evidence type="ECO:0000256" key="8">
    <source>
        <dbReference type="ARBA" id="ARBA00023004"/>
    </source>
</evidence>
<dbReference type="SUPFAM" id="SSF102114">
    <property type="entry name" value="Radical SAM enzymes"/>
    <property type="match status" value="1"/>
</dbReference>
<dbReference type="PROSITE" id="PS01087">
    <property type="entry name" value="RADICAL_ACTIVATING"/>
    <property type="match status" value="1"/>
</dbReference>
<evidence type="ECO:0000256" key="6">
    <source>
        <dbReference type="ARBA" id="ARBA00022723"/>
    </source>
</evidence>
<dbReference type="Gene3D" id="3.20.20.70">
    <property type="entry name" value="Aldolase class I"/>
    <property type="match status" value="1"/>
</dbReference>
<dbReference type="GO" id="GO:0046872">
    <property type="term" value="F:metal ion binding"/>
    <property type="evidence" value="ECO:0007669"/>
    <property type="project" value="UniProtKB-UniRule"/>
</dbReference>
<proteinExistence type="inferred from homology"/>
<gene>
    <name evidence="12" type="primary">pflA</name>
    <name evidence="12" type="ORF">KL86SPO_70347</name>
</gene>
<evidence type="ECO:0000256" key="3">
    <source>
        <dbReference type="ARBA" id="ARBA00021356"/>
    </source>
</evidence>